<name>A0A6H5IEW3_9HYME</name>
<feature type="region of interest" description="Disordered" evidence="1">
    <location>
        <begin position="1"/>
        <end position="69"/>
    </location>
</feature>
<accession>A0A6H5IEW3</accession>
<evidence type="ECO:0000313" key="3">
    <source>
        <dbReference type="Proteomes" id="UP000479190"/>
    </source>
</evidence>
<reference evidence="2 3" key="1">
    <citation type="submission" date="2020-02" db="EMBL/GenBank/DDBJ databases">
        <authorList>
            <person name="Ferguson B K."/>
        </authorList>
    </citation>
    <scope>NUCLEOTIDE SEQUENCE [LARGE SCALE GENOMIC DNA]</scope>
</reference>
<feature type="compositionally biased region" description="Polar residues" evidence="1">
    <location>
        <begin position="52"/>
        <end position="69"/>
    </location>
</feature>
<dbReference type="EMBL" id="CADCXV010000729">
    <property type="protein sequence ID" value="CAB0033990.1"/>
    <property type="molecule type" value="Genomic_DNA"/>
</dbReference>
<evidence type="ECO:0000313" key="2">
    <source>
        <dbReference type="EMBL" id="CAB0033990.1"/>
    </source>
</evidence>
<keyword evidence="3" id="KW-1185">Reference proteome</keyword>
<protein>
    <submittedName>
        <fullName evidence="2">Uncharacterized protein</fullName>
    </submittedName>
</protein>
<gene>
    <name evidence="2" type="ORF">TBRA_LOCUS5888</name>
</gene>
<dbReference type="Proteomes" id="UP000479190">
    <property type="component" value="Unassembled WGS sequence"/>
</dbReference>
<dbReference type="AlphaFoldDB" id="A0A6H5IEW3"/>
<evidence type="ECO:0000256" key="1">
    <source>
        <dbReference type="SAM" id="MobiDB-lite"/>
    </source>
</evidence>
<feature type="compositionally biased region" description="Low complexity" evidence="1">
    <location>
        <begin position="14"/>
        <end position="49"/>
    </location>
</feature>
<proteinExistence type="predicted"/>
<organism evidence="2 3">
    <name type="scientific">Trichogramma brassicae</name>
    <dbReference type="NCBI Taxonomy" id="86971"/>
    <lineage>
        <taxon>Eukaryota</taxon>
        <taxon>Metazoa</taxon>
        <taxon>Ecdysozoa</taxon>
        <taxon>Arthropoda</taxon>
        <taxon>Hexapoda</taxon>
        <taxon>Insecta</taxon>
        <taxon>Pterygota</taxon>
        <taxon>Neoptera</taxon>
        <taxon>Endopterygota</taxon>
        <taxon>Hymenoptera</taxon>
        <taxon>Apocrita</taxon>
        <taxon>Proctotrupomorpha</taxon>
        <taxon>Chalcidoidea</taxon>
        <taxon>Trichogrammatidae</taxon>
        <taxon>Trichogramma</taxon>
    </lineage>
</organism>
<sequence>MEPADQIPRPRSRPPQNQNQPPTSTANNNNNNNKNNDKNYNASSNSNDSIVKPSNISTTSECKSESLNDSSGLAFLKPQQQHVARVNGVSSDLAAVANGPANGNNNGFELLNPTQFVRVRDMR</sequence>